<reference evidence="2" key="1">
    <citation type="journal article" date="2024" name="Syst. Appl. Microbiol.">
        <title>First single-strain enrichments of Electrothrix cable bacteria, description of E. aestuarii sp. nov. and E. rattekaaiensis sp. nov., and proposal of a cable bacteria taxonomy following the rules of the SeqCode.</title>
        <authorList>
            <person name="Plum-Jensen L.E."/>
            <person name="Schramm A."/>
            <person name="Marshall I.P.G."/>
        </authorList>
    </citation>
    <scope>NUCLEOTIDE SEQUENCE</scope>
    <source>
        <strain evidence="2">Rat1</strain>
    </source>
</reference>
<feature type="transmembrane region" description="Helical" evidence="1">
    <location>
        <begin position="6"/>
        <end position="24"/>
    </location>
</feature>
<gene>
    <name evidence="2" type="ORF">Q3M24_16100</name>
</gene>
<proteinExistence type="predicted"/>
<evidence type="ECO:0000256" key="1">
    <source>
        <dbReference type="SAM" id="Phobius"/>
    </source>
</evidence>
<organism evidence="2">
    <name type="scientific">Candidatus Electrothrix aestuarii</name>
    <dbReference type="NCBI Taxonomy" id="3062594"/>
    <lineage>
        <taxon>Bacteria</taxon>
        <taxon>Pseudomonadati</taxon>
        <taxon>Thermodesulfobacteriota</taxon>
        <taxon>Desulfobulbia</taxon>
        <taxon>Desulfobulbales</taxon>
        <taxon>Desulfobulbaceae</taxon>
        <taxon>Candidatus Electrothrix</taxon>
    </lineage>
</organism>
<reference evidence="2" key="2">
    <citation type="submission" date="2024-06" db="EMBL/GenBank/DDBJ databases">
        <authorList>
            <person name="Plum-Jensen L.E."/>
            <person name="Schramm A."/>
            <person name="Marshall I.P.G."/>
        </authorList>
    </citation>
    <scope>NUCLEOTIDE SEQUENCE</scope>
    <source>
        <strain evidence="2">Rat1</strain>
    </source>
</reference>
<protein>
    <submittedName>
        <fullName evidence="2">Uncharacterized protein</fullName>
    </submittedName>
</protein>
<keyword evidence="1" id="KW-0812">Transmembrane</keyword>
<sequence length="72" mass="8443">MDDGSGLLVMTAFVVVVLAVAPLLKSKPKRDPFLLDLENWLNGDKKLKDYFEVHIERHFPNFKEWRESNKKK</sequence>
<dbReference type="AlphaFoldDB" id="A0AAU8LRS0"/>
<keyword evidence="1" id="KW-0472">Membrane</keyword>
<evidence type="ECO:0000313" key="2">
    <source>
        <dbReference type="EMBL" id="XCN71818.1"/>
    </source>
</evidence>
<dbReference type="KEGG" id="eaj:Q3M24_16100"/>
<name>A0AAU8LRS0_9BACT</name>
<accession>A0AAU8LRS0</accession>
<dbReference type="EMBL" id="CP159373">
    <property type="protein sequence ID" value="XCN71818.1"/>
    <property type="molecule type" value="Genomic_DNA"/>
</dbReference>
<keyword evidence="1" id="KW-1133">Transmembrane helix</keyword>